<dbReference type="GO" id="GO:0071897">
    <property type="term" value="P:DNA biosynthetic process"/>
    <property type="evidence" value="ECO:0007669"/>
    <property type="project" value="UniProtKB-ARBA"/>
</dbReference>
<keyword evidence="3" id="KW-1185">Reference proteome</keyword>
<name>A0A8K0K780_LADFU</name>
<comment type="caution">
    <text evidence="2">The sequence shown here is derived from an EMBL/GenBank/DDBJ whole genome shotgun (WGS) entry which is preliminary data.</text>
</comment>
<dbReference type="Pfam" id="PF00078">
    <property type="entry name" value="RVT_1"/>
    <property type="match status" value="1"/>
</dbReference>
<feature type="non-terminal residue" evidence="2">
    <location>
        <position position="307"/>
    </location>
</feature>
<evidence type="ECO:0000259" key="1">
    <source>
        <dbReference type="PROSITE" id="PS50878"/>
    </source>
</evidence>
<accession>A0A8K0K780</accession>
<dbReference type="Proteomes" id="UP000792457">
    <property type="component" value="Unassembled WGS sequence"/>
</dbReference>
<evidence type="ECO:0000313" key="2">
    <source>
        <dbReference type="EMBL" id="KAG8228510.1"/>
    </source>
</evidence>
<dbReference type="AlphaFoldDB" id="A0A8K0K780"/>
<gene>
    <name evidence="2" type="ORF">J437_LFUL008966</name>
</gene>
<reference evidence="2" key="1">
    <citation type="submission" date="2013-04" db="EMBL/GenBank/DDBJ databases">
        <authorList>
            <person name="Qu J."/>
            <person name="Murali S.C."/>
            <person name="Bandaranaike D."/>
            <person name="Bellair M."/>
            <person name="Blankenburg K."/>
            <person name="Chao H."/>
            <person name="Dinh H."/>
            <person name="Doddapaneni H."/>
            <person name="Downs B."/>
            <person name="Dugan-Rocha S."/>
            <person name="Elkadiri S."/>
            <person name="Gnanaolivu R.D."/>
            <person name="Hernandez B."/>
            <person name="Javaid M."/>
            <person name="Jayaseelan J.C."/>
            <person name="Lee S."/>
            <person name="Li M."/>
            <person name="Ming W."/>
            <person name="Munidasa M."/>
            <person name="Muniz J."/>
            <person name="Nguyen L."/>
            <person name="Ongeri F."/>
            <person name="Osuji N."/>
            <person name="Pu L.-L."/>
            <person name="Puazo M."/>
            <person name="Qu C."/>
            <person name="Quiroz J."/>
            <person name="Raj R."/>
            <person name="Weissenberger G."/>
            <person name="Xin Y."/>
            <person name="Zou X."/>
            <person name="Han Y."/>
            <person name="Richards S."/>
            <person name="Worley K."/>
            <person name="Muzny D."/>
            <person name="Gibbs R."/>
        </authorList>
    </citation>
    <scope>NUCLEOTIDE SEQUENCE</scope>
    <source>
        <strain evidence="2">Sampled in the wild</strain>
    </source>
</reference>
<dbReference type="SUPFAM" id="SSF56672">
    <property type="entry name" value="DNA/RNA polymerases"/>
    <property type="match status" value="1"/>
</dbReference>
<dbReference type="InterPro" id="IPR000477">
    <property type="entry name" value="RT_dom"/>
</dbReference>
<evidence type="ECO:0000313" key="3">
    <source>
        <dbReference type="Proteomes" id="UP000792457"/>
    </source>
</evidence>
<protein>
    <recommendedName>
        <fullName evidence="1">Reverse transcriptase domain-containing protein</fullName>
    </recommendedName>
</protein>
<dbReference type="InterPro" id="IPR043502">
    <property type="entry name" value="DNA/RNA_pol_sf"/>
</dbReference>
<dbReference type="OrthoDB" id="7696036at2759"/>
<dbReference type="EMBL" id="KZ308376">
    <property type="protein sequence ID" value="KAG8228510.1"/>
    <property type="molecule type" value="Genomic_DNA"/>
</dbReference>
<reference evidence="2" key="2">
    <citation type="submission" date="2017-10" db="EMBL/GenBank/DDBJ databases">
        <title>Ladona fulva Genome sequencing and assembly.</title>
        <authorList>
            <person name="Murali S."/>
            <person name="Richards S."/>
            <person name="Bandaranaike D."/>
            <person name="Bellair M."/>
            <person name="Blankenburg K."/>
            <person name="Chao H."/>
            <person name="Dinh H."/>
            <person name="Doddapaneni H."/>
            <person name="Dugan-Rocha S."/>
            <person name="Elkadiri S."/>
            <person name="Gnanaolivu R."/>
            <person name="Hernandez B."/>
            <person name="Skinner E."/>
            <person name="Javaid M."/>
            <person name="Lee S."/>
            <person name="Li M."/>
            <person name="Ming W."/>
            <person name="Munidasa M."/>
            <person name="Muniz J."/>
            <person name="Nguyen L."/>
            <person name="Hughes D."/>
            <person name="Osuji N."/>
            <person name="Pu L.-L."/>
            <person name="Puazo M."/>
            <person name="Qu C."/>
            <person name="Quiroz J."/>
            <person name="Raj R."/>
            <person name="Weissenberger G."/>
            <person name="Xin Y."/>
            <person name="Zou X."/>
            <person name="Han Y."/>
            <person name="Worley K."/>
            <person name="Muzny D."/>
            <person name="Gibbs R."/>
        </authorList>
    </citation>
    <scope>NUCLEOTIDE SEQUENCE</scope>
    <source>
        <strain evidence="2">Sampled in the wild</strain>
    </source>
</reference>
<dbReference type="PANTHER" id="PTHR33332">
    <property type="entry name" value="REVERSE TRANSCRIPTASE DOMAIN-CONTAINING PROTEIN"/>
    <property type="match status" value="1"/>
</dbReference>
<organism evidence="2 3">
    <name type="scientific">Ladona fulva</name>
    <name type="common">Scarce chaser dragonfly</name>
    <name type="synonym">Libellula fulva</name>
    <dbReference type="NCBI Taxonomy" id="123851"/>
    <lineage>
        <taxon>Eukaryota</taxon>
        <taxon>Metazoa</taxon>
        <taxon>Ecdysozoa</taxon>
        <taxon>Arthropoda</taxon>
        <taxon>Hexapoda</taxon>
        <taxon>Insecta</taxon>
        <taxon>Pterygota</taxon>
        <taxon>Palaeoptera</taxon>
        <taxon>Odonata</taxon>
        <taxon>Epiprocta</taxon>
        <taxon>Anisoptera</taxon>
        <taxon>Libelluloidea</taxon>
        <taxon>Libellulidae</taxon>
        <taxon>Ladona</taxon>
    </lineage>
</organism>
<feature type="domain" description="Reverse transcriptase" evidence="1">
    <location>
        <begin position="1"/>
        <end position="307"/>
    </location>
</feature>
<proteinExistence type="predicted"/>
<dbReference type="PROSITE" id="PS50878">
    <property type="entry name" value="RT_POL"/>
    <property type="match status" value="1"/>
</dbReference>
<sequence>MQALPSTPLADYVIALAEKIGGENITHATRLSNGRICLYLKNEDVLNTFMMEHGGIVVNDKYVIANRMSQKVERLVISNIPPEFPASDLTEILSQMGRVVSPVTPLSLGLKRPDLSHIQCWRRQCFIVRRDGLPVPESVLVTSTFMDMTGAFDRVWWPGVLHRLHVKGISGEMYKVIKDYLKGRWVQLEEGNWVNGKRVNRGCPQGSVLGPQLWKIVFDELIEMMEERHGKSIEMIAYADDGVILIGANSRREIEEKANLVIKDLMEWCKMAKMELSKEKTVGMMLKGKLDSGRLPRVFLEERKICI</sequence>